<dbReference type="EMBL" id="CM004481">
    <property type="protein sequence ID" value="OCT65592.1"/>
    <property type="molecule type" value="Genomic_DNA"/>
</dbReference>
<evidence type="ECO:0000313" key="3">
    <source>
        <dbReference type="Proteomes" id="UP000694892"/>
    </source>
</evidence>
<evidence type="ECO:0000313" key="2">
    <source>
        <dbReference type="EMBL" id="OCT65592.1"/>
    </source>
</evidence>
<organism evidence="2 3">
    <name type="scientific">Xenopus laevis</name>
    <name type="common">African clawed frog</name>
    <dbReference type="NCBI Taxonomy" id="8355"/>
    <lineage>
        <taxon>Eukaryota</taxon>
        <taxon>Metazoa</taxon>
        <taxon>Chordata</taxon>
        <taxon>Craniata</taxon>
        <taxon>Vertebrata</taxon>
        <taxon>Euteleostomi</taxon>
        <taxon>Amphibia</taxon>
        <taxon>Batrachia</taxon>
        <taxon>Anura</taxon>
        <taxon>Pipoidea</taxon>
        <taxon>Pipidae</taxon>
        <taxon>Xenopodinae</taxon>
        <taxon>Xenopus</taxon>
        <taxon>Xenopus</taxon>
    </lineage>
</organism>
<sequence>MFSKPTDRNTLLKPDSFHNPRNIKAIPKGQYIRAKCISSNIEQFQSVKASLTKKFLNRGYKKSELTPIIQEVSRLDRTELLKNKNCSKDKPNRIPFVSKFGKQSRNIEHIIKQYWPILQHDKKFGHLFAIPPLFCYTRGRS</sequence>
<evidence type="ECO:0000259" key="1">
    <source>
        <dbReference type="Pfam" id="PF26215"/>
    </source>
</evidence>
<gene>
    <name evidence="2" type="ORF">XELAEV_18041830mg</name>
</gene>
<dbReference type="InterPro" id="IPR058912">
    <property type="entry name" value="HTH_animal"/>
</dbReference>
<name>A0A974C332_XENLA</name>
<reference evidence="3" key="1">
    <citation type="journal article" date="2016" name="Nature">
        <title>Genome evolution in the allotetraploid frog Xenopus laevis.</title>
        <authorList>
            <person name="Session A.M."/>
            <person name="Uno Y."/>
            <person name="Kwon T."/>
            <person name="Chapman J.A."/>
            <person name="Toyoda A."/>
            <person name="Takahashi S."/>
            <person name="Fukui A."/>
            <person name="Hikosaka A."/>
            <person name="Suzuki A."/>
            <person name="Kondo M."/>
            <person name="van Heeringen S.J."/>
            <person name="Quigley I."/>
            <person name="Heinz S."/>
            <person name="Ogino H."/>
            <person name="Ochi H."/>
            <person name="Hellsten U."/>
            <person name="Lyons J.B."/>
            <person name="Simakov O."/>
            <person name="Putnam N."/>
            <person name="Stites J."/>
            <person name="Kuroki Y."/>
            <person name="Tanaka T."/>
            <person name="Michiue T."/>
            <person name="Watanabe M."/>
            <person name="Bogdanovic O."/>
            <person name="Lister R."/>
            <person name="Georgiou G."/>
            <person name="Paranjpe S.S."/>
            <person name="van Kruijsbergen I."/>
            <person name="Shu S."/>
            <person name="Carlson J."/>
            <person name="Kinoshita T."/>
            <person name="Ohta Y."/>
            <person name="Mawaribuchi S."/>
            <person name="Jenkins J."/>
            <person name="Grimwood J."/>
            <person name="Schmutz J."/>
            <person name="Mitros T."/>
            <person name="Mozaffari S.V."/>
            <person name="Suzuki Y."/>
            <person name="Haramoto Y."/>
            <person name="Yamamoto T.S."/>
            <person name="Takagi C."/>
            <person name="Heald R."/>
            <person name="Miller K."/>
            <person name="Haudenschild C."/>
            <person name="Kitzman J."/>
            <person name="Nakayama T."/>
            <person name="Izutsu Y."/>
            <person name="Robert J."/>
            <person name="Fortriede J."/>
            <person name="Burns K."/>
            <person name="Lotay V."/>
            <person name="Karimi K."/>
            <person name="Yasuoka Y."/>
            <person name="Dichmann D.S."/>
            <person name="Flajnik M.F."/>
            <person name="Houston D.W."/>
            <person name="Shendure J."/>
            <person name="DuPasquier L."/>
            <person name="Vize P.D."/>
            <person name="Zorn A.M."/>
            <person name="Ito M."/>
            <person name="Marcotte E.M."/>
            <person name="Wallingford J.B."/>
            <person name="Ito Y."/>
            <person name="Asashima M."/>
            <person name="Ueno N."/>
            <person name="Matsuda Y."/>
            <person name="Veenstra G.J."/>
            <person name="Fujiyama A."/>
            <person name="Harland R.M."/>
            <person name="Taira M."/>
            <person name="Rokhsar D.S."/>
        </authorList>
    </citation>
    <scope>NUCLEOTIDE SEQUENCE [LARGE SCALE GENOMIC DNA]</scope>
    <source>
        <strain evidence="3">J</strain>
    </source>
</reference>
<dbReference type="PANTHER" id="PTHR21301:SF12">
    <property type="match status" value="1"/>
</dbReference>
<accession>A0A974C332</accession>
<feature type="domain" description="Helix-turn-helix" evidence="1">
    <location>
        <begin position="11"/>
        <end position="66"/>
    </location>
</feature>
<proteinExistence type="predicted"/>
<dbReference type="PANTHER" id="PTHR21301">
    <property type="entry name" value="REVERSE TRANSCRIPTASE"/>
    <property type="match status" value="1"/>
</dbReference>
<dbReference type="Proteomes" id="UP000694892">
    <property type="component" value="Chromosome 8S"/>
</dbReference>
<protein>
    <recommendedName>
        <fullName evidence="1">Helix-turn-helix domain-containing protein</fullName>
    </recommendedName>
</protein>
<dbReference type="Pfam" id="PF26215">
    <property type="entry name" value="HTH_animal"/>
    <property type="match status" value="1"/>
</dbReference>
<dbReference type="AlphaFoldDB" id="A0A974C332"/>